<proteinExistence type="predicted"/>
<keyword evidence="2" id="KW-0255">Endonuclease</keyword>
<evidence type="ECO:0000259" key="1">
    <source>
        <dbReference type="Pfam" id="PF01844"/>
    </source>
</evidence>
<gene>
    <name evidence="2" type="ORF">M23134_02393</name>
</gene>
<dbReference type="OrthoDB" id="1340280at2"/>
<keyword evidence="3" id="KW-1185">Reference proteome</keyword>
<dbReference type="Pfam" id="PF01844">
    <property type="entry name" value="HNH"/>
    <property type="match status" value="1"/>
</dbReference>
<accession>A1ZKH6</accession>
<evidence type="ECO:0000313" key="3">
    <source>
        <dbReference type="Proteomes" id="UP000004095"/>
    </source>
</evidence>
<dbReference type="RefSeq" id="WP_002696843.1">
    <property type="nucleotide sequence ID" value="NZ_AAWS01000012.1"/>
</dbReference>
<organism evidence="2 3">
    <name type="scientific">Microscilla marina ATCC 23134</name>
    <dbReference type="NCBI Taxonomy" id="313606"/>
    <lineage>
        <taxon>Bacteria</taxon>
        <taxon>Pseudomonadati</taxon>
        <taxon>Bacteroidota</taxon>
        <taxon>Cytophagia</taxon>
        <taxon>Cytophagales</taxon>
        <taxon>Microscillaceae</taxon>
        <taxon>Microscilla</taxon>
    </lineage>
</organism>
<keyword evidence="2" id="KW-0540">Nuclease</keyword>
<reference evidence="2 3" key="1">
    <citation type="submission" date="2007-01" db="EMBL/GenBank/DDBJ databases">
        <authorList>
            <person name="Haygood M."/>
            <person name="Podell S."/>
            <person name="Anderson C."/>
            <person name="Hopkinson B."/>
            <person name="Roe K."/>
            <person name="Barbeau K."/>
            <person name="Gaasterland T."/>
            <person name="Ferriera S."/>
            <person name="Johnson J."/>
            <person name="Kravitz S."/>
            <person name="Beeson K."/>
            <person name="Sutton G."/>
            <person name="Rogers Y.-H."/>
            <person name="Friedman R."/>
            <person name="Frazier M."/>
            <person name="Venter J.C."/>
        </authorList>
    </citation>
    <scope>NUCLEOTIDE SEQUENCE [LARGE SCALE GENOMIC DNA]</scope>
    <source>
        <strain evidence="2 3">ATCC 23134</strain>
    </source>
</reference>
<dbReference type="Gene3D" id="1.10.30.50">
    <property type="match status" value="1"/>
</dbReference>
<dbReference type="InterPro" id="IPR002711">
    <property type="entry name" value="HNH"/>
</dbReference>
<dbReference type="eggNOG" id="COG1403">
    <property type="taxonomic scope" value="Bacteria"/>
</dbReference>
<dbReference type="InterPro" id="IPR003615">
    <property type="entry name" value="HNH_nuc"/>
</dbReference>
<feature type="domain" description="HNH" evidence="1">
    <location>
        <begin position="39"/>
        <end position="89"/>
    </location>
</feature>
<keyword evidence="2" id="KW-0378">Hydrolase</keyword>
<protein>
    <submittedName>
        <fullName evidence="2">HNH endonuclease, putative</fullName>
    </submittedName>
</protein>
<dbReference type="CDD" id="cd00085">
    <property type="entry name" value="HNHc"/>
    <property type="match status" value="1"/>
</dbReference>
<evidence type="ECO:0000313" key="2">
    <source>
        <dbReference type="EMBL" id="EAY29202.1"/>
    </source>
</evidence>
<dbReference type="GO" id="GO:0008270">
    <property type="term" value="F:zinc ion binding"/>
    <property type="evidence" value="ECO:0007669"/>
    <property type="project" value="InterPro"/>
</dbReference>
<sequence>MSKEILFRQVNPSRTYSGREYKNYRAYKSALRSDFNKRCGYCDCVDFWHGGENNFHVEHFAPKSLFPTLQTKYSNLIYSCATCNVAKGNDWVSNDSTIPNINGKGYVDPCNPSFVQHFSRIESGAIIPKSSIGRYMYIKLKLYLEKNRVMWMLHKIYEKINLIKDALKNQTNEVLKQELTNIFNELSTEFFRYLNYLEIQLN</sequence>
<name>A1ZKH6_MICM2</name>
<comment type="caution">
    <text evidence="2">The sequence shown here is derived from an EMBL/GenBank/DDBJ whole genome shotgun (WGS) entry which is preliminary data.</text>
</comment>
<dbReference type="GO" id="GO:0004519">
    <property type="term" value="F:endonuclease activity"/>
    <property type="evidence" value="ECO:0007669"/>
    <property type="project" value="UniProtKB-KW"/>
</dbReference>
<dbReference type="AlphaFoldDB" id="A1ZKH6"/>
<dbReference type="Proteomes" id="UP000004095">
    <property type="component" value="Unassembled WGS sequence"/>
</dbReference>
<dbReference type="GO" id="GO:0003676">
    <property type="term" value="F:nucleic acid binding"/>
    <property type="evidence" value="ECO:0007669"/>
    <property type="project" value="InterPro"/>
</dbReference>
<dbReference type="EMBL" id="AAWS01000012">
    <property type="protein sequence ID" value="EAY29202.1"/>
    <property type="molecule type" value="Genomic_DNA"/>
</dbReference>